<feature type="domain" description="Cation efflux protein cytoplasmic" evidence="12">
    <location>
        <begin position="212"/>
        <end position="287"/>
    </location>
</feature>
<keyword evidence="9 10" id="KW-0472">Membrane</keyword>
<protein>
    <submittedName>
        <fullName evidence="13">Cation diffusion facilitator family transporter</fullName>
    </submittedName>
</protein>
<feature type="transmembrane region" description="Helical" evidence="10">
    <location>
        <begin position="152"/>
        <end position="171"/>
    </location>
</feature>
<dbReference type="InterPro" id="IPR058533">
    <property type="entry name" value="Cation_efflux_TM"/>
</dbReference>
<keyword evidence="6 10" id="KW-0812">Transmembrane</keyword>
<dbReference type="NCBIfam" id="TIGR01297">
    <property type="entry name" value="CDF"/>
    <property type="match status" value="1"/>
</dbReference>
<dbReference type="InterPro" id="IPR027469">
    <property type="entry name" value="Cation_efflux_TMD_sf"/>
</dbReference>
<proteinExistence type="inferred from homology"/>
<dbReference type="Gene3D" id="1.20.1510.10">
    <property type="entry name" value="Cation efflux protein transmembrane domain"/>
    <property type="match status" value="1"/>
</dbReference>
<evidence type="ECO:0000256" key="10">
    <source>
        <dbReference type="SAM" id="Phobius"/>
    </source>
</evidence>
<keyword evidence="3" id="KW-0813">Transport</keyword>
<dbReference type="PANTHER" id="PTHR43840:SF41">
    <property type="entry name" value="CATION-EFFLUX PUMP FIEF"/>
    <property type="match status" value="1"/>
</dbReference>
<evidence type="ECO:0000256" key="3">
    <source>
        <dbReference type="ARBA" id="ARBA00022448"/>
    </source>
</evidence>
<dbReference type="InterPro" id="IPR002524">
    <property type="entry name" value="Cation_efflux"/>
</dbReference>
<dbReference type="SUPFAM" id="SSF161111">
    <property type="entry name" value="Cation efflux protein transmembrane domain-like"/>
    <property type="match status" value="1"/>
</dbReference>
<keyword evidence="14" id="KW-1185">Reference proteome</keyword>
<evidence type="ECO:0000259" key="12">
    <source>
        <dbReference type="Pfam" id="PF16916"/>
    </source>
</evidence>
<evidence type="ECO:0000256" key="9">
    <source>
        <dbReference type="ARBA" id="ARBA00023136"/>
    </source>
</evidence>
<gene>
    <name evidence="13" type="ORF">ABUE30_13835</name>
</gene>
<feature type="transmembrane region" description="Helical" evidence="10">
    <location>
        <begin position="47"/>
        <end position="65"/>
    </location>
</feature>
<dbReference type="RefSeq" id="WP_408624411.1">
    <property type="nucleotide sequence ID" value="NZ_JBEQCT010000007.1"/>
</dbReference>
<dbReference type="InterPro" id="IPR050291">
    <property type="entry name" value="CDF_Transporter"/>
</dbReference>
<feature type="domain" description="Cation efflux protein transmembrane" evidence="11">
    <location>
        <begin position="15"/>
        <end position="207"/>
    </location>
</feature>
<organism evidence="13 14">
    <name type="scientific">Celerinatantimonas yamalensis</name>
    <dbReference type="NCBI Taxonomy" id="559956"/>
    <lineage>
        <taxon>Bacteria</taxon>
        <taxon>Pseudomonadati</taxon>
        <taxon>Pseudomonadota</taxon>
        <taxon>Gammaproteobacteria</taxon>
        <taxon>Celerinatantimonadaceae</taxon>
        <taxon>Celerinatantimonas</taxon>
    </lineage>
</organism>
<dbReference type="PANTHER" id="PTHR43840">
    <property type="entry name" value="MITOCHONDRIAL METAL TRANSPORTER 1-RELATED"/>
    <property type="match status" value="1"/>
</dbReference>
<evidence type="ECO:0000256" key="1">
    <source>
        <dbReference type="ARBA" id="ARBA00004141"/>
    </source>
</evidence>
<dbReference type="Pfam" id="PF16916">
    <property type="entry name" value="ZT_dimer"/>
    <property type="match status" value="1"/>
</dbReference>
<reference evidence="13 14" key="1">
    <citation type="journal article" date="2013" name="Int. J. Syst. Evol. Microbiol.">
        <title>Celerinatantimonas yamalensis sp. nov., a cold-adapted diazotrophic bacterium from a cold permafrost brine.</title>
        <authorList>
            <person name="Shcherbakova V."/>
            <person name="Chuvilskaya N."/>
            <person name="Rivkina E."/>
            <person name="Demidov N."/>
            <person name="Uchaeva V."/>
            <person name="Suetin S."/>
            <person name="Suzina N."/>
            <person name="Gilichinsky D."/>
        </authorList>
    </citation>
    <scope>NUCLEOTIDE SEQUENCE [LARGE SCALE GENOMIC DNA]</scope>
    <source>
        <strain evidence="13 14">C7</strain>
    </source>
</reference>
<dbReference type="EMBL" id="JBEQCT010000007">
    <property type="protein sequence ID" value="MFM2486128.1"/>
    <property type="molecule type" value="Genomic_DNA"/>
</dbReference>
<comment type="subcellular location">
    <subcellularLocation>
        <location evidence="1">Membrane</location>
        <topology evidence="1">Multi-pass membrane protein</topology>
    </subcellularLocation>
</comment>
<evidence type="ECO:0000313" key="13">
    <source>
        <dbReference type="EMBL" id="MFM2486128.1"/>
    </source>
</evidence>
<keyword evidence="7" id="KW-0406">Ion transport</keyword>
<sequence>MANQNYSKLVRSASLLATCTAILLLMIKSVAYLMTGAVSILASQVDSLMDIGMSLINLFAVRYALRPPDNEHRFGHGKVEPVAGLIQAAFICGTAIILFYTGVASIWAPKPLTQSGIGIVVMLISTVATLLLVLYQLYVVRQTHNSVIKADSLHYSIDILMNLAVVAALVLDEFGWRWADGVFTIAIAVYVLHSAWQIGIDAFNHLLDRELDEATKIDILAISQGVEGVAGTHDLRTRQAGHIKFIQLHLELEDDLTLIHAHQIGVEVEKRLMARWPQADILVHLDPLSVVGDDVRSEYYY</sequence>
<evidence type="ECO:0000256" key="6">
    <source>
        <dbReference type="ARBA" id="ARBA00022692"/>
    </source>
</evidence>
<dbReference type="InterPro" id="IPR027470">
    <property type="entry name" value="Cation_efflux_CTD"/>
</dbReference>
<evidence type="ECO:0000259" key="11">
    <source>
        <dbReference type="Pfam" id="PF01545"/>
    </source>
</evidence>
<keyword evidence="5" id="KW-0408">Iron</keyword>
<keyword evidence="7" id="KW-0862">Zinc</keyword>
<dbReference type="SUPFAM" id="SSF160240">
    <property type="entry name" value="Cation efflux protein cytoplasmic domain-like"/>
    <property type="match status" value="1"/>
</dbReference>
<feature type="transmembrane region" description="Helical" evidence="10">
    <location>
        <begin position="85"/>
        <end position="107"/>
    </location>
</feature>
<keyword evidence="4" id="KW-1003">Cell membrane</keyword>
<evidence type="ECO:0000256" key="8">
    <source>
        <dbReference type="ARBA" id="ARBA00022989"/>
    </source>
</evidence>
<dbReference type="Pfam" id="PF01545">
    <property type="entry name" value="Cation_efflux"/>
    <property type="match status" value="1"/>
</dbReference>
<evidence type="ECO:0000256" key="2">
    <source>
        <dbReference type="ARBA" id="ARBA00010212"/>
    </source>
</evidence>
<dbReference type="Proteomes" id="UP001629953">
    <property type="component" value="Unassembled WGS sequence"/>
</dbReference>
<evidence type="ECO:0000256" key="7">
    <source>
        <dbReference type="ARBA" id="ARBA00022906"/>
    </source>
</evidence>
<name>A0ABW9GAA6_9GAMM</name>
<evidence type="ECO:0000256" key="4">
    <source>
        <dbReference type="ARBA" id="ARBA00022475"/>
    </source>
</evidence>
<dbReference type="InterPro" id="IPR036837">
    <property type="entry name" value="Cation_efflux_CTD_sf"/>
</dbReference>
<keyword evidence="8 10" id="KW-1133">Transmembrane helix</keyword>
<evidence type="ECO:0000256" key="5">
    <source>
        <dbReference type="ARBA" id="ARBA00022496"/>
    </source>
</evidence>
<keyword evidence="7" id="KW-0864">Zinc transport</keyword>
<evidence type="ECO:0000313" key="14">
    <source>
        <dbReference type="Proteomes" id="UP001629953"/>
    </source>
</evidence>
<feature type="transmembrane region" description="Helical" evidence="10">
    <location>
        <begin position="12"/>
        <end position="35"/>
    </location>
</feature>
<keyword evidence="5" id="KW-0410">Iron transport</keyword>
<accession>A0ABW9GAA6</accession>
<comment type="caution">
    <text evidence="13">The sequence shown here is derived from an EMBL/GenBank/DDBJ whole genome shotgun (WGS) entry which is preliminary data.</text>
</comment>
<feature type="transmembrane region" description="Helical" evidence="10">
    <location>
        <begin position="119"/>
        <end position="140"/>
    </location>
</feature>
<dbReference type="Gene3D" id="3.30.70.1350">
    <property type="entry name" value="Cation efflux protein, cytoplasmic domain"/>
    <property type="match status" value="1"/>
</dbReference>
<comment type="similarity">
    <text evidence="2">Belongs to the cation diffusion facilitator (CDF) transporter (TC 2.A.4) family. FieF subfamily.</text>
</comment>
<feature type="transmembrane region" description="Helical" evidence="10">
    <location>
        <begin position="177"/>
        <end position="196"/>
    </location>
</feature>